<feature type="domain" description="Dienelactone hydrolase" evidence="2">
    <location>
        <begin position="57"/>
        <end position="276"/>
    </location>
</feature>
<protein>
    <submittedName>
        <fullName evidence="3">Dienelactone hydrolase</fullName>
    </submittedName>
</protein>
<gene>
    <name evidence="3" type="ORF">COW36_14295</name>
</gene>
<reference evidence="3 4" key="1">
    <citation type="submission" date="2017-09" db="EMBL/GenBank/DDBJ databases">
        <title>Depth-based differentiation of microbial function through sediment-hosted aquifers and enrichment of novel symbionts in the deep terrestrial subsurface.</title>
        <authorList>
            <person name="Probst A.J."/>
            <person name="Ladd B."/>
            <person name="Jarett J.K."/>
            <person name="Geller-Mcgrath D.E."/>
            <person name="Sieber C.M."/>
            <person name="Emerson J.B."/>
            <person name="Anantharaman K."/>
            <person name="Thomas B.C."/>
            <person name="Malmstrom R."/>
            <person name="Stieglmeier M."/>
            <person name="Klingl A."/>
            <person name="Woyke T."/>
            <person name="Ryan C.M."/>
            <person name="Banfield J.F."/>
        </authorList>
    </citation>
    <scope>NUCLEOTIDE SEQUENCE [LARGE SCALE GENOMIC DNA]</scope>
    <source>
        <strain evidence="3">CG17_big_fil_post_rev_8_21_14_2_50_48_46</strain>
    </source>
</reference>
<keyword evidence="3" id="KW-0378">Hydrolase</keyword>
<dbReference type="Pfam" id="PF01738">
    <property type="entry name" value="DLH"/>
    <property type="match status" value="1"/>
</dbReference>
<name>A0A2M7G307_9BACT</name>
<dbReference type="PANTHER" id="PTHR22946">
    <property type="entry name" value="DIENELACTONE HYDROLASE DOMAIN-CONTAINING PROTEIN-RELATED"/>
    <property type="match status" value="1"/>
</dbReference>
<accession>A0A2M7G307</accession>
<dbReference type="EMBL" id="PFFQ01000040">
    <property type="protein sequence ID" value="PIW16131.1"/>
    <property type="molecule type" value="Genomic_DNA"/>
</dbReference>
<feature type="signal peptide" evidence="1">
    <location>
        <begin position="1"/>
        <end position="23"/>
    </location>
</feature>
<dbReference type="SUPFAM" id="SSF53474">
    <property type="entry name" value="alpha/beta-Hydrolases"/>
    <property type="match status" value="1"/>
</dbReference>
<evidence type="ECO:0000256" key="1">
    <source>
        <dbReference type="SAM" id="SignalP"/>
    </source>
</evidence>
<evidence type="ECO:0000313" key="4">
    <source>
        <dbReference type="Proteomes" id="UP000231019"/>
    </source>
</evidence>
<evidence type="ECO:0000313" key="3">
    <source>
        <dbReference type="EMBL" id="PIW16131.1"/>
    </source>
</evidence>
<dbReference type="PANTHER" id="PTHR22946:SF0">
    <property type="entry name" value="DIENELACTONE HYDROLASE DOMAIN-CONTAINING PROTEIN"/>
    <property type="match status" value="1"/>
</dbReference>
<organism evidence="3 4">
    <name type="scientific">bacterium (Candidatus Blackallbacteria) CG17_big_fil_post_rev_8_21_14_2_50_48_46</name>
    <dbReference type="NCBI Taxonomy" id="2014261"/>
    <lineage>
        <taxon>Bacteria</taxon>
        <taxon>Candidatus Blackallbacteria</taxon>
    </lineage>
</organism>
<feature type="chain" id="PRO_5014999367" evidence="1">
    <location>
        <begin position="24"/>
        <end position="278"/>
    </location>
</feature>
<proteinExistence type="predicted"/>
<dbReference type="InterPro" id="IPR002925">
    <property type="entry name" value="Dienelactn_hydro"/>
</dbReference>
<dbReference type="AlphaFoldDB" id="A0A2M7G307"/>
<dbReference type="InterPro" id="IPR050261">
    <property type="entry name" value="FrsA_esterase"/>
</dbReference>
<comment type="caution">
    <text evidence="3">The sequence shown here is derived from an EMBL/GenBank/DDBJ whole genome shotgun (WGS) entry which is preliminary data.</text>
</comment>
<dbReference type="Gene3D" id="3.40.50.1820">
    <property type="entry name" value="alpha/beta hydrolase"/>
    <property type="match status" value="1"/>
</dbReference>
<dbReference type="Proteomes" id="UP000231019">
    <property type="component" value="Unassembled WGS sequence"/>
</dbReference>
<evidence type="ECO:0000259" key="2">
    <source>
        <dbReference type="Pfam" id="PF01738"/>
    </source>
</evidence>
<dbReference type="GO" id="GO:0016787">
    <property type="term" value="F:hydrolase activity"/>
    <property type="evidence" value="ECO:0007669"/>
    <property type="project" value="UniProtKB-KW"/>
</dbReference>
<keyword evidence="1" id="KW-0732">Signal</keyword>
<dbReference type="InterPro" id="IPR029058">
    <property type="entry name" value="AB_hydrolase_fold"/>
</dbReference>
<sequence length="278" mass="29777">MKKWLSTPLLLASLLLASQAAPAWSSPQSAPTQIAAQPTAQIKTQLITYQDGDQVLEGYLAYNAAQTGKRPGILIVHEWTGMGAYVKHRAEQLAKMGYVAFAADIYGKGVHPKPPQEAGQMAGKYKGNRALFRSRLKAGYQMLLKQAQTDPAKTAAIGYCFGGTGALELARTGANLKGVVSFHGGLDSPTPADGKNIKGKVLILHGAEDPFVPAKDIEAFLAELKAAKVDWQMVSYSGAVHAFTNPEAGNNPSSGAAYHANADRRSWEAMKQFFAELF</sequence>